<protein>
    <submittedName>
        <fullName evidence="6">Sporulation membrane protein YtaF</fullName>
    </submittedName>
</protein>
<feature type="transmembrane region" description="Helical" evidence="5">
    <location>
        <begin position="169"/>
        <end position="187"/>
    </location>
</feature>
<dbReference type="InterPro" id="IPR003810">
    <property type="entry name" value="Mntp/YtaF"/>
</dbReference>
<dbReference type="EMBL" id="JAKKUT010000002">
    <property type="protein sequence ID" value="MDG2990647.1"/>
    <property type="molecule type" value="Genomic_DNA"/>
</dbReference>
<evidence type="ECO:0000256" key="2">
    <source>
        <dbReference type="ARBA" id="ARBA00022692"/>
    </source>
</evidence>
<dbReference type="PANTHER" id="PTHR35529:SF2">
    <property type="entry name" value="SPORULATION PROTEIN YTAF-RELATED"/>
    <property type="match status" value="1"/>
</dbReference>
<evidence type="ECO:0000313" key="7">
    <source>
        <dbReference type="Proteomes" id="UP001154265"/>
    </source>
</evidence>
<dbReference type="Pfam" id="PF02659">
    <property type="entry name" value="Mntp"/>
    <property type="match status" value="2"/>
</dbReference>
<accession>A0ABT6EY25</accession>
<feature type="transmembrane region" description="Helical" evidence="5">
    <location>
        <begin position="38"/>
        <end position="62"/>
    </location>
</feature>
<feature type="transmembrane region" description="Helical" evidence="5">
    <location>
        <begin position="143"/>
        <end position="163"/>
    </location>
</feature>
<dbReference type="InterPro" id="IPR014205">
    <property type="entry name" value="Spore_YtaF"/>
</dbReference>
<evidence type="ECO:0000313" key="6">
    <source>
        <dbReference type="EMBL" id="MDG2990647.1"/>
    </source>
</evidence>
<evidence type="ECO:0000256" key="3">
    <source>
        <dbReference type="ARBA" id="ARBA00022989"/>
    </source>
</evidence>
<evidence type="ECO:0000256" key="5">
    <source>
        <dbReference type="SAM" id="Phobius"/>
    </source>
</evidence>
<evidence type="ECO:0000256" key="4">
    <source>
        <dbReference type="ARBA" id="ARBA00023136"/>
    </source>
</evidence>
<keyword evidence="7" id="KW-1185">Reference proteome</keyword>
<feature type="transmembrane region" description="Helical" evidence="5">
    <location>
        <begin position="6"/>
        <end position="26"/>
    </location>
</feature>
<dbReference type="RefSeq" id="WP_277866553.1">
    <property type="nucleotide sequence ID" value="NZ_JAKKUT010000002.1"/>
</dbReference>
<gene>
    <name evidence="6" type="primary">ytaF</name>
    <name evidence="6" type="ORF">L3556_06820</name>
</gene>
<reference evidence="6" key="1">
    <citation type="journal article" date="2022" name="Genome Biol. Evol.">
        <title>A New Gene Family Diagnostic for Intracellular Biomineralization of Amorphous Ca Carbonates by Cyanobacteria.</title>
        <authorList>
            <person name="Benzerara K."/>
            <person name="Duprat E."/>
            <person name="Bitard-Feildel T."/>
            <person name="Caumes G."/>
            <person name="Cassier-Chauvat C."/>
            <person name="Chauvat F."/>
            <person name="Dezi M."/>
            <person name="Diop S.I."/>
            <person name="Gaschignard G."/>
            <person name="Gorgen S."/>
            <person name="Gugger M."/>
            <person name="Lopez-Garcia P."/>
            <person name="Millet M."/>
            <person name="Skouri-Panet F."/>
            <person name="Moreira D."/>
            <person name="Callebaut I."/>
        </authorList>
    </citation>
    <scope>NUCLEOTIDE SEQUENCE</scope>
    <source>
        <strain evidence="6">G9</strain>
    </source>
</reference>
<keyword evidence="1" id="KW-1003">Cell membrane</keyword>
<organism evidence="6 7">
    <name type="scientific">Candidatus Synechococcus calcipolaris G9</name>
    <dbReference type="NCBI Taxonomy" id="1497997"/>
    <lineage>
        <taxon>Bacteria</taxon>
        <taxon>Bacillati</taxon>
        <taxon>Cyanobacteriota</taxon>
        <taxon>Cyanophyceae</taxon>
        <taxon>Synechococcales</taxon>
        <taxon>Synechococcaceae</taxon>
        <taxon>Synechococcus</taxon>
    </lineage>
</organism>
<evidence type="ECO:0000256" key="1">
    <source>
        <dbReference type="ARBA" id="ARBA00022475"/>
    </source>
</evidence>
<dbReference type="Proteomes" id="UP001154265">
    <property type="component" value="Unassembled WGS sequence"/>
</dbReference>
<sequence>MNFLSLLPIAIALSLDSFGVGVTYGARRLRVPLGSLGIITLCTGLSLVIAVLIGDLLVALLSKELTESIGGFLLVAIGLYAVINHFKSQLQRSSKPLDYHANPTDRPGYHPPEHENLGVIPEILQDPMAADFDHSNSISLQEAFFLGLALSIDSFVAGVSIRLLGYSPWLIIFTIAMMSSIFLYIGIQTGIMIAGHRWLKQLPYFPSTMLIVIGLHKIF</sequence>
<comment type="caution">
    <text evidence="6">The sequence shown here is derived from an EMBL/GenBank/DDBJ whole genome shotgun (WGS) entry which is preliminary data.</text>
</comment>
<feature type="transmembrane region" description="Helical" evidence="5">
    <location>
        <begin position="68"/>
        <end position="86"/>
    </location>
</feature>
<proteinExistence type="predicted"/>
<keyword evidence="3 5" id="KW-1133">Transmembrane helix</keyword>
<keyword evidence="4 5" id="KW-0472">Membrane</keyword>
<keyword evidence="2 5" id="KW-0812">Transmembrane</keyword>
<reference evidence="6" key="2">
    <citation type="submission" date="2022-01" db="EMBL/GenBank/DDBJ databases">
        <authorList>
            <person name="Zivanovic Y."/>
            <person name="Moreira D."/>
            <person name="Lopez-Garcia P."/>
        </authorList>
    </citation>
    <scope>NUCLEOTIDE SEQUENCE</scope>
    <source>
        <strain evidence="6">G9</strain>
    </source>
</reference>
<dbReference type="NCBIfam" id="TIGR02840">
    <property type="entry name" value="spore_YtaF"/>
    <property type="match status" value="1"/>
</dbReference>
<name>A0ABT6EY25_9SYNE</name>
<dbReference type="PANTHER" id="PTHR35529">
    <property type="entry name" value="MANGANESE EFFLUX PUMP MNTP-RELATED"/>
    <property type="match status" value="1"/>
</dbReference>